<proteinExistence type="predicted"/>
<name>G9EPH4_9GAMM</name>
<dbReference type="HOGENOM" id="CLU_3272131_0_0_6"/>
<reference evidence="1 2" key="1">
    <citation type="journal article" date="2011" name="BMC Genomics">
        <title>Insight into cross-talk between intra-amoebal pathogens.</title>
        <authorList>
            <person name="Gimenez G."/>
            <person name="Bertelli C."/>
            <person name="Moliner C."/>
            <person name="Robert C."/>
            <person name="Raoult D."/>
            <person name="Fournier P.E."/>
            <person name="Greub G."/>
        </authorList>
    </citation>
    <scope>NUCLEOTIDE SEQUENCE [LARGE SCALE GENOMIC DNA]</scope>
    <source>
        <strain evidence="1 2">LLAP12</strain>
    </source>
</reference>
<organism evidence="1 2">
    <name type="scientific">Legionella drancourtii LLAP12</name>
    <dbReference type="NCBI Taxonomy" id="658187"/>
    <lineage>
        <taxon>Bacteria</taxon>
        <taxon>Pseudomonadati</taxon>
        <taxon>Pseudomonadota</taxon>
        <taxon>Gammaproteobacteria</taxon>
        <taxon>Legionellales</taxon>
        <taxon>Legionellaceae</taxon>
        <taxon>Legionella</taxon>
    </lineage>
</organism>
<dbReference type="STRING" id="658187.LDG_7158"/>
<gene>
    <name evidence="1" type="ORF">LDG_7158</name>
</gene>
<accession>G9EPH4</accession>
<dbReference type="InParanoid" id="G9EPH4"/>
<dbReference type="EMBL" id="JH413822">
    <property type="protein sequence ID" value="EHL31009.1"/>
    <property type="molecule type" value="Genomic_DNA"/>
</dbReference>
<keyword evidence="2" id="KW-1185">Reference proteome</keyword>
<evidence type="ECO:0000313" key="2">
    <source>
        <dbReference type="Proteomes" id="UP000002770"/>
    </source>
</evidence>
<sequence>MIFLQKNWEKPAHQGSLSQRGNNCLSWPYLLTTSLVDSPNF</sequence>
<protein>
    <submittedName>
        <fullName evidence="1">Uncharacterized protein</fullName>
    </submittedName>
</protein>
<dbReference type="AlphaFoldDB" id="G9EPH4"/>
<dbReference type="Proteomes" id="UP000002770">
    <property type="component" value="Unassembled WGS sequence"/>
</dbReference>
<evidence type="ECO:0000313" key="1">
    <source>
        <dbReference type="EMBL" id="EHL31009.1"/>
    </source>
</evidence>